<reference evidence="1" key="1">
    <citation type="submission" date="2021-11" db="EMBL/GenBank/DDBJ databases">
        <title>Purpureocillium_takamizusanense_genome.</title>
        <authorList>
            <person name="Nguyen N.-H."/>
        </authorList>
    </citation>
    <scope>NUCLEOTIDE SEQUENCE</scope>
    <source>
        <strain evidence="1">PT3</strain>
    </source>
</reference>
<dbReference type="GeneID" id="72069612"/>
<organism evidence="1 2">
    <name type="scientific">Purpureocillium takamizusanense</name>
    <dbReference type="NCBI Taxonomy" id="2060973"/>
    <lineage>
        <taxon>Eukaryota</taxon>
        <taxon>Fungi</taxon>
        <taxon>Dikarya</taxon>
        <taxon>Ascomycota</taxon>
        <taxon>Pezizomycotina</taxon>
        <taxon>Sordariomycetes</taxon>
        <taxon>Hypocreomycetidae</taxon>
        <taxon>Hypocreales</taxon>
        <taxon>Ophiocordycipitaceae</taxon>
        <taxon>Purpureocillium</taxon>
    </lineage>
</organism>
<dbReference type="KEGG" id="ptkz:JDV02_007664"/>
<dbReference type="EMBL" id="CP086360">
    <property type="protein sequence ID" value="UNI21696.1"/>
    <property type="molecule type" value="Genomic_DNA"/>
</dbReference>
<evidence type="ECO:0000313" key="2">
    <source>
        <dbReference type="Proteomes" id="UP000829364"/>
    </source>
</evidence>
<evidence type="ECO:0000313" key="1">
    <source>
        <dbReference type="EMBL" id="UNI21696.1"/>
    </source>
</evidence>
<protein>
    <submittedName>
        <fullName evidence="1">Uncharacterized protein</fullName>
    </submittedName>
</protein>
<dbReference type="AlphaFoldDB" id="A0A9Q8VDX9"/>
<gene>
    <name evidence="1" type="ORF">JDV02_007664</name>
</gene>
<dbReference type="OrthoDB" id="3779652at2759"/>
<accession>A0A9Q8VDX9</accession>
<name>A0A9Q8VDX9_9HYPO</name>
<sequence length="126" mass="14274">MLQPELALATPIHLSSDVGQVPRADFPGRPVGQFRRIRDIRNHREIPAQLKEAIEFCFDKATETRWSAETKGLAAYGVSDFLEGVVKPVKEYYDGVKKNFKYAKQFTLLAQQYQEGDAELVQDASQ</sequence>
<proteinExistence type="predicted"/>
<keyword evidence="2" id="KW-1185">Reference proteome</keyword>
<dbReference type="Proteomes" id="UP000829364">
    <property type="component" value="Chromosome 7"/>
</dbReference>
<dbReference type="RefSeq" id="XP_047845177.1">
    <property type="nucleotide sequence ID" value="XM_047989178.1"/>
</dbReference>